<dbReference type="AlphaFoldDB" id="A0A8D8QX29"/>
<evidence type="ECO:0000313" key="2">
    <source>
        <dbReference type="EMBL" id="CAG6639906.1"/>
    </source>
</evidence>
<evidence type="ECO:0000256" key="1">
    <source>
        <dbReference type="SAM" id="Phobius"/>
    </source>
</evidence>
<protein>
    <submittedName>
        <fullName evidence="2">Uncharacterized protein</fullName>
    </submittedName>
</protein>
<accession>A0A8D8QX29</accession>
<dbReference type="EMBL" id="HBUF01109535">
    <property type="protein sequence ID" value="CAG6639906.1"/>
    <property type="molecule type" value="Transcribed_RNA"/>
</dbReference>
<keyword evidence="1" id="KW-0472">Membrane</keyword>
<organism evidence="2">
    <name type="scientific">Cacopsylla melanoneura</name>
    <dbReference type="NCBI Taxonomy" id="428564"/>
    <lineage>
        <taxon>Eukaryota</taxon>
        <taxon>Metazoa</taxon>
        <taxon>Ecdysozoa</taxon>
        <taxon>Arthropoda</taxon>
        <taxon>Hexapoda</taxon>
        <taxon>Insecta</taxon>
        <taxon>Pterygota</taxon>
        <taxon>Neoptera</taxon>
        <taxon>Paraneoptera</taxon>
        <taxon>Hemiptera</taxon>
        <taxon>Sternorrhyncha</taxon>
        <taxon>Psylloidea</taxon>
        <taxon>Psyllidae</taxon>
        <taxon>Psyllinae</taxon>
        <taxon>Cacopsylla</taxon>
    </lineage>
</organism>
<keyword evidence="1" id="KW-1133">Transmembrane helix</keyword>
<reference evidence="2" key="1">
    <citation type="submission" date="2021-05" db="EMBL/GenBank/DDBJ databases">
        <authorList>
            <person name="Alioto T."/>
            <person name="Alioto T."/>
            <person name="Gomez Garrido J."/>
        </authorList>
    </citation>
    <scope>NUCLEOTIDE SEQUENCE</scope>
</reference>
<sequence length="136" mass="16576">MDNLPLLGPLLLSIFLCIILFKREYLESFLMMWLRYCSFWTLMMFMRYVVFFIFMQCSSVIIIIIILERQVTYFVFLTQPRQQWILKSLLNRQDLTYYLLYCLILQCCHNVSKWNLVEGLHRTIMDIMYVCKTLPL</sequence>
<name>A0A8D8QX29_9HEMI</name>
<keyword evidence="1" id="KW-0812">Transmembrane</keyword>
<proteinExistence type="predicted"/>
<feature type="transmembrane region" description="Helical" evidence="1">
    <location>
        <begin position="6"/>
        <end position="21"/>
    </location>
</feature>